<feature type="region of interest" description="Disordered" evidence="1">
    <location>
        <begin position="1"/>
        <end position="22"/>
    </location>
</feature>
<reference evidence="2 3" key="1">
    <citation type="journal article" date="2014" name="Agronomy (Basel)">
        <title>A Draft Genome Sequence for Ensete ventricosum, the Drought-Tolerant Tree Against Hunger.</title>
        <authorList>
            <person name="Harrison J."/>
            <person name="Moore K.A."/>
            <person name="Paszkiewicz K."/>
            <person name="Jones T."/>
            <person name="Grant M."/>
            <person name="Ambacheew D."/>
            <person name="Muzemil S."/>
            <person name="Studholme D.J."/>
        </authorList>
    </citation>
    <scope>NUCLEOTIDE SEQUENCE [LARGE SCALE GENOMIC DNA]</scope>
</reference>
<gene>
    <name evidence="2" type="ORF">B296_00054602</name>
</gene>
<organism evidence="2 3">
    <name type="scientific">Ensete ventricosum</name>
    <name type="common">Abyssinian banana</name>
    <name type="synonym">Musa ensete</name>
    <dbReference type="NCBI Taxonomy" id="4639"/>
    <lineage>
        <taxon>Eukaryota</taxon>
        <taxon>Viridiplantae</taxon>
        <taxon>Streptophyta</taxon>
        <taxon>Embryophyta</taxon>
        <taxon>Tracheophyta</taxon>
        <taxon>Spermatophyta</taxon>
        <taxon>Magnoliopsida</taxon>
        <taxon>Liliopsida</taxon>
        <taxon>Zingiberales</taxon>
        <taxon>Musaceae</taxon>
        <taxon>Ensete</taxon>
    </lineage>
</organism>
<feature type="region of interest" description="Disordered" evidence="1">
    <location>
        <begin position="55"/>
        <end position="87"/>
    </location>
</feature>
<name>A0A426XB80_ENSVE</name>
<sequence length="87" mass="9769">MEKGFLKKYAEEEKNSEMGKPLGSWAMRTNRLVTAVRGARASRVWRAREVVECRGDEVAGASLPGERHDEGGEDGGGSYQKEDERRR</sequence>
<dbReference type="Proteomes" id="UP000287651">
    <property type="component" value="Unassembled WGS sequence"/>
</dbReference>
<feature type="compositionally biased region" description="Basic and acidic residues" evidence="1">
    <location>
        <begin position="1"/>
        <end position="17"/>
    </location>
</feature>
<proteinExistence type="predicted"/>
<comment type="caution">
    <text evidence="2">The sequence shown here is derived from an EMBL/GenBank/DDBJ whole genome shotgun (WGS) entry which is preliminary data.</text>
</comment>
<evidence type="ECO:0000313" key="2">
    <source>
        <dbReference type="EMBL" id="RRT36741.1"/>
    </source>
</evidence>
<accession>A0A426XB80</accession>
<evidence type="ECO:0000256" key="1">
    <source>
        <dbReference type="SAM" id="MobiDB-lite"/>
    </source>
</evidence>
<evidence type="ECO:0000313" key="3">
    <source>
        <dbReference type="Proteomes" id="UP000287651"/>
    </source>
</evidence>
<protein>
    <submittedName>
        <fullName evidence="2">Uncharacterized protein</fullName>
    </submittedName>
</protein>
<dbReference type="EMBL" id="AMZH03023181">
    <property type="protein sequence ID" value="RRT36741.1"/>
    <property type="molecule type" value="Genomic_DNA"/>
</dbReference>
<dbReference type="AlphaFoldDB" id="A0A426XB80"/>